<dbReference type="EMBL" id="KV749661">
    <property type="protein sequence ID" value="OCL08429.1"/>
    <property type="molecule type" value="Genomic_DNA"/>
</dbReference>
<evidence type="ECO:0000256" key="6">
    <source>
        <dbReference type="ARBA" id="ARBA00023128"/>
    </source>
</evidence>
<dbReference type="Proteomes" id="UP000250140">
    <property type="component" value="Unassembled WGS sequence"/>
</dbReference>
<gene>
    <name evidence="10" type="ORF">AOQ84DRAFT_340378</name>
</gene>
<dbReference type="AlphaFoldDB" id="A0A8E2JT08"/>
<dbReference type="GO" id="GO:0005758">
    <property type="term" value="C:mitochondrial intermembrane space"/>
    <property type="evidence" value="ECO:0007669"/>
    <property type="project" value="UniProtKB-SubCell"/>
</dbReference>
<dbReference type="PANTHER" id="PTHR47677:SF1">
    <property type="entry name" value="CYTOCHROME C OXIDASE ASSEMBLY FACTOR 6"/>
    <property type="match status" value="1"/>
</dbReference>
<evidence type="ECO:0000256" key="2">
    <source>
        <dbReference type="ARBA" id="ARBA00004496"/>
    </source>
</evidence>
<keyword evidence="7" id="KW-1015">Disulfide bond</keyword>
<dbReference type="FunFam" id="1.10.10.140:FF:000003">
    <property type="entry name" value="Cytochrome c oxidase assembly factor 6"/>
    <property type="match status" value="1"/>
</dbReference>
<evidence type="ECO:0000256" key="3">
    <source>
        <dbReference type="ARBA" id="ARBA00004569"/>
    </source>
</evidence>
<sequence>MGWFSSGSPKPAAPKPSSDGAFEAPNRSDRALCWEARDAFFECLDRNNILDSIKDKDAAERACGRLDQEFQRNCAGSWVQYFKKRRVVEYNKEQTLKRIESEGGEILPPALKR</sequence>
<comment type="subcellular location">
    <subcellularLocation>
        <location evidence="2">Cytoplasm</location>
    </subcellularLocation>
    <subcellularLocation>
        <location evidence="3">Mitochondrion intermembrane space</location>
    </subcellularLocation>
    <subcellularLocation>
        <location evidence="1">Nucleus</location>
    </subcellularLocation>
</comment>
<keyword evidence="6" id="KW-0496">Mitochondrion</keyword>
<feature type="compositionally biased region" description="Low complexity" evidence="9">
    <location>
        <begin position="1"/>
        <end position="18"/>
    </location>
</feature>
<comment type="similarity">
    <text evidence="4">Belongs to the cytochrome c oxidase subunit 6B family.</text>
</comment>
<dbReference type="InterPro" id="IPR048280">
    <property type="entry name" value="COX6B-like"/>
</dbReference>
<reference evidence="10 11" key="1">
    <citation type="journal article" date="2016" name="Nat. Commun.">
        <title>Ectomycorrhizal ecology is imprinted in the genome of the dominant symbiotic fungus Cenococcum geophilum.</title>
        <authorList>
            <consortium name="DOE Joint Genome Institute"/>
            <person name="Peter M."/>
            <person name="Kohler A."/>
            <person name="Ohm R.A."/>
            <person name="Kuo A."/>
            <person name="Krutzmann J."/>
            <person name="Morin E."/>
            <person name="Arend M."/>
            <person name="Barry K.W."/>
            <person name="Binder M."/>
            <person name="Choi C."/>
            <person name="Clum A."/>
            <person name="Copeland A."/>
            <person name="Grisel N."/>
            <person name="Haridas S."/>
            <person name="Kipfer T."/>
            <person name="LaButti K."/>
            <person name="Lindquist E."/>
            <person name="Lipzen A."/>
            <person name="Maire R."/>
            <person name="Meier B."/>
            <person name="Mihaltcheva S."/>
            <person name="Molinier V."/>
            <person name="Murat C."/>
            <person name="Poggeler S."/>
            <person name="Quandt C.A."/>
            <person name="Sperisen C."/>
            <person name="Tritt A."/>
            <person name="Tisserant E."/>
            <person name="Crous P.W."/>
            <person name="Henrissat B."/>
            <person name="Nehls U."/>
            <person name="Egli S."/>
            <person name="Spatafora J.W."/>
            <person name="Grigoriev I.V."/>
            <person name="Martin F.M."/>
        </authorList>
    </citation>
    <scope>NUCLEOTIDE SEQUENCE [LARGE SCALE GENOMIC DNA]</scope>
    <source>
        <strain evidence="10 11">CBS 207.34</strain>
    </source>
</reference>
<evidence type="ECO:0000256" key="9">
    <source>
        <dbReference type="SAM" id="MobiDB-lite"/>
    </source>
</evidence>
<dbReference type="GO" id="GO:0033617">
    <property type="term" value="P:mitochondrial respiratory chain complex IV assembly"/>
    <property type="evidence" value="ECO:0007669"/>
    <property type="project" value="TreeGrafter"/>
</dbReference>
<evidence type="ECO:0000313" key="10">
    <source>
        <dbReference type="EMBL" id="OCL08429.1"/>
    </source>
</evidence>
<keyword evidence="8" id="KW-0539">Nucleus</keyword>
<protein>
    <recommendedName>
        <fullName evidence="12">Cytochrome c oxidase assembly factor 6</fullName>
    </recommendedName>
</protein>
<evidence type="ECO:0000256" key="8">
    <source>
        <dbReference type="ARBA" id="ARBA00023242"/>
    </source>
</evidence>
<feature type="region of interest" description="Disordered" evidence="9">
    <location>
        <begin position="1"/>
        <end position="25"/>
    </location>
</feature>
<dbReference type="SUPFAM" id="SSF47694">
    <property type="entry name" value="Cytochrome c oxidase subunit h"/>
    <property type="match status" value="1"/>
</dbReference>
<evidence type="ECO:0000256" key="7">
    <source>
        <dbReference type="ARBA" id="ARBA00023157"/>
    </source>
</evidence>
<keyword evidence="5" id="KW-0963">Cytoplasm</keyword>
<keyword evidence="11" id="KW-1185">Reference proteome</keyword>
<dbReference type="InterPro" id="IPR048281">
    <property type="entry name" value="COA6_fun"/>
</dbReference>
<evidence type="ECO:0000256" key="1">
    <source>
        <dbReference type="ARBA" id="ARBA00004123"/>
    </source>
</evidence>
<organism evidence="10 11">
    <name type="scientific">Glonium stellatum</name>
    <dbReference type="NCBI Taxonomy" id="574774"/>
    <lineage>
        <taxon>Eukaryota</taxon>
        <taxon>Fungi</taxon>
        <taxon>Dikarya</taxon>
        <taxon>Ascomycota</taxon>
        <taxon>Pezizomycotina</taxon>
        <taxon>Dothideomycetes</taxon>
        <taxon>Pleosporomycetidae</taxon>
        <taxon>Gloniales</taxon>
        <taxon>Gloniaceae</taxon>
        <taxon>Glonium</taxon>
    </lineage>
</organism>
<dbReference type="Pfam" id="PF02297">
    <property type="entry name" value="COX6B"/>
    <property type="match status" value="1"/>
</dbReference>
<dbReference type="PROSITE" id="PS51808">
    <property type="entry name" value="CHCH"/>
    <property type="match status" value="1"/>
</dbReference>
<dbReference type="OrthoDB" id="5545577at2759"/>
<evidence type="ECO:0000256" key="4">
    <source>
        <dbReference type="ARBA" id="ARBA00006425"/>
    </source>
</evidence>
<dbReference type="InterPro" id="IPR036549">
    <property type="entry name" value="CX6/COA6-like_sf"/>
</dbReference>
<name>A0A8E2JT08_9PEZI</name>
<dbReference type="GO" id="GO:0005634">
    <property type="term" value="C:nucleus"/>
    <property type="evidence" value="ECO:0007669"/>
    <property type="project" value="UniProtKB-SubCell"/>
</dbReference>
<evidence type="ECO:0000313" key="11">
    <source>
        <dbReference type="Proteomes" id="UP000250140"/>
    </source>
</evidence>
<accession>A0A8E2JT08</accession>
<dbReference type="Gene3D" id="1.10.10.140">
    <property type="entry name" value="Cytochrome c oxidase, subunit VIb"/>
    <property type="match status" value="1"/>
</dbReference>
<evidence type="ECO:0000256" key="5">
    <source>
        <dbReference type="ARBA" id="ARBA00022490"/>
    </source>
</evidence>
<evidence type="ECO:0008006" key="12">
    <source>
        <dbReference type="Google" id="ProtNLM"/>
    </source>
</evidence>
<proteinExistence type="inferred from homology"/>
<dbReference type="PANTHER" id="PTHR47677">
    <property type="entry name" value="CYTOCHROME C OXIDASE ASSEMBLY FACTOR 6"/>
    <property type="match status" value="1"/>
</dbReference>